<comment type="function">
    <text evidence="9">Catalyzes the phospholipid dependent N-acylation of the N-terminal cysteine of apolipoprotein, the last step in lipoprotein maturation.</text>
</comment>
<dbReference type="RefSeq" id="WP_085864736.1">
    <property type="nucleotide sequence ID" value="NZ_FWFT01000003.1"/>
</dbReference>
<dbReference type="NCBIfam" id="TIGR00546">
    <property type="entry name" value="lnt"/>
    <property type="match status" value="1"/>
</dbReference>
<feature type="transmembrane region" description="Helical" evidence="9">
    <location>
        <begin position="94"/>
        <end position="117"/>
    </location>
</feature>
<comment type="similarity">
    <text evidence="2 9">Belongs to the CN hydrolase family. Apolipoprotein N-acyltransferase subfamily.</text>
</comment>
<comment type="catalytic activity">
    <reaction evidence="9">
        <text>N-terminal S-1,2-diacyl-sn-glyceryl-L-cysteinyl-[lipoprotein] + a glycerophospholipid = N-acyl-S-1,2-diacyl-sn-glyceryl-L-cysteinyl-[lipoprotein] + a 2-acyl-sn-glycero-3-phospholipid + H(+)</text>
        <dbReference type="Rhea" id="RHEA:48228"/>
        <dbReference type="Rhea" id="RHEA-COMP:14681"/>
        <dbReference type="Rhea" id="RHEA-COMP:14684"/>
        <dbReference type="ChEBI" id="CHEBI:15378"/>
        <dbReference type="ChEBI" id="CHEBI:136912"/>
        <dbReference type="ChEBI" id="CHEBI:140656"/>
        <dbReference type="ChEBI" id="CHEBI:140657"/>
        <dbReference type="ChEBI" id="CHEBI:140660"/>
        <dbReference type="EC" id="2.3.1.269"/>
    </reaction>
</comment>
<gene>
    <name evidence="9 11" type="primary">lnt</name>
    <name evidence="11" type="ORF">PSJ8397_02344</name>
</gene>
<dbReference type="EMBL" id="FWFT01000003">
    <property type="protein sequence ID" value="SLN44997.1"/>
    <property type="molecule type" value="Genomic_DNA"/>
</dbReference>
<dbReference type="Gene3D" id="3.60.110.10">
    <property type="entry name" value="Carbon-nitrogen hydrolase"/>
    <property type="match status" value="1"/>
</dbReference>
<dbReference type="GO" id="GO:0005886">
    <property type="term" value="C:plasma membrane"/>
    <property type="evidence" value="ECO:0007669"/>
    <property type="project" value="UniProtKB-SubCell"/>
</dbReference>
<evidence type="ECO:0000256" key="1">
    <source>
        <dbReference type="ARBA" id="ARBA00004651"/>
    </source>
</evidence>
<dbReference type="HAMAP" id="MF_01148">
    <property type="entry name" value="Lnt"/>
    <property type="match status" value="1"/>
</dbReference>
<accession>A0A1Y5SPS0</accession>
<dbReference type="InterPro" id="IPR045378">
    <property type="entry name" value="LNT_N"/>
</dbReference>
<feature type="transmembrane region" description="Helical" evidence="9">
    <location>
        <begin position="197"/>
        <end position="215"/>
    </location>
</feature>
<evidence type="ECO:0000256" key="9">
    <source>
        <dbReference type="HAMAP-Rule" id="MF_01148"/>
    </source>
</evidence>
<dbReference type="InterPro" id="IPR036526">
    <property type="entry name" value="C-N_Hydrolase_sf"/>
</dbReference>
<dbReference type="InterPro" id="IPR004563">
    <property type="entry name" value="Apolipo_AcylTrfase"/>
</dbReference>
<feature type="transmembrane region" description="Helical" evidence="9">
    <location>
        <begin position="129"/>
        <end position="147"/>
    </location>
</feature>
<evidence type="ECO:0000259" key="10">
    <source>
        <dbReference type="PROSITE" id="PS50263"/>
    </source>
</evidence>
<evidence type="ECO:0000256" key="7">
    <source>
        <dbReference type="ARBA" id="ARBA00023136"/>
    </source>
</evidence>
<organism evidence="11 12">
    <name type="scientific">Pseudooctadecabacter jejudonensis</name>
    <dbReference type="NCBI Taxonomy" id="1391910"/>
    <lineage>
        <taxon>Bacteria</taxon>
        <taxon>Pseudomonadati</taxon>
        <taxon>Pseudomonadota</taxon>
        <taxon>Alphaproteobacteria</taxon>
        <taxon>Rhodobacterales</taxon>
        <taxon>Paracoccaceae</taxon>
        <taxon>Pseudooctadecabacter</taxon>
    </lineage>
</organism>
<evidence type="ECO:0000256" key="3">
    <source>
        <dbReference type="ARBA" id="ARBA00022475"/>
    </source>
</evidence>
<keyword evidence="6 9" id="KW-1133">Transmembrane helix</keyword>
<evidence type="ECO:0000256" key="4">
    <source>
        <dbReference type="ARBA" id="ARBA00022679"/>
    </source>
</evidence>
<dbReference type="AlphaFoldDB" id="A0A1Y5SPS0"/>
<dbReference type="GO" id="GO:0042158">
    <property type="term" value="P:lipoprotein biosynthetic process"/>
    <property type="evidence" value="ECO:0007669"/>
    <property type="project" value="UniProtKB-UniRule"/>
</dbReference>
<keyword evidence="12" id="KW-1185">Reference proteome</keyword>
<comment type="pathway">
    <text evidence="9">Protein modification; lipoprotein biosynthesis (N-acyl transfer).</text>
</comment>
<protein>
    <recommendedName>
        <fullName evidence="9">Apolipoprotein N-acyltransferase</fullName>
        <shortName evidence="9">ALP N-acyltransferase</shortName>
        <ecNumber evidence="9">2.3.1.269</ecNumber>
    </recommendedName>
</protein>
<comment type="subcellular location">
    <subcellularLocation>
        <location evidence="1 9">Cell membrane</location>
        <topology evidence="1 9">Multi-pass membrane protein</topology>
    </subcellularLocation>
</comment>
<evidence type="ECO:0000313" key="11">
    <source>
        <dbReference type="EMBL" id="SLN44997.1"/>
    </source>
</evidence>
<dbReference type="OrthoDB" id="9804277at2"/>
<reference evidence="11 12" key="1">
    <citation type="submission" date="2017-03" db="EMBL/GenBank/DDBJ databases">
        <authorList>
            <person name="Afonso C.L."/>
            <person name="Miller P.J."/>
            <person name="Scott M.A."/>
            <person name="Spackman E."/>
            <person name="Goraichik I."/>
            <person name="Dimitrov K.M."/>
            <person name="Suarez D.L."/>
            <person name="Swayne D.E."/>
        </authorList>
    </citation>
    <scope>NUCLEOTIDE SEQUENCE [LARGE SCALE GENOMIC DNA]</scope>
    <source>
        <strain evidence="11 12">CECT 8397</strain>
    </source>
</reference>
<keyword evidence="8 9" id="KW-0012">Acyltransferase</keyword>
<feature type="transmembrane region" description="Helical" evidence="9">
    <location>
        <begin position="40"/>
        <end position="57"/>
    </location>
</feature>
<feature type="transmembrane region" description="Helical" evidence="9">
    <location>
        <begin position="64"/>
        <end position="82"/>
    </location>
</feature>
<sequence length="508" mass="53998">MALHPSHLEQRLAATPRVLRWVVSLGLGAVVALAHEPGLGAWPVLVGFTLACLILPLAPRAAALHGWLLGVGYFAVTLRWIIEPFLVDVARHGWMAPFALILLAGGLALFWGLAGWAVRGLSRGRATGILWFALSLGAVELLRGHIFTGFPWGLPAYALVGGVFDVWLAWVGPYGLTVLTLGLAGVTALALHRGWTLIWPSLVAVYFATVGLQAITPGAPAPTDTVVRVIQPNAAQHLKWDRDWMGVFYDRALSLTEAGEAADVVVWPETSVPTLLQYAGPLFEDMARAARGAPVLAGINRQQNGAFYNAAVVLDGAEVADIYDKVHLVPFGEYIPFAALLRPLGLGVLVDQVAGFSPGTGSGLMDIDGLGRARVLICYEGIFPEEIAVDGPRPDVVVIITNDAWFGPGAGPRQHLVQAQARAIEQGLPVIRSANTGISAVIDARGRIKAQLPLNEAGFVDAAVPATLPPTLYARMGDWPLTVALLATLGIGLARRRRFDVDGPAPRA</sequence>
<keyword evidence="11" id="KW-0449">Lipoprotein</keyword>
<evidence type="ECO:0000313" key="12">
    <source>
        <dbReference type="Proteomes" id="UP000193623"/>
    </source>
</evidence>
<dbReference type="PANTHER" id="PTHR38686">
    <property type="entry name" value="APOLIPOPROTEIN N-ACYLTRANSFERASE"/>
    <property type="match status" value="1"/>
</dbReference>
<feature type="domain" description="CN hydrolase" evidence="10">
    <location>
        <begin position="230"/>
        <end position="466"/>
    </location>
</feature>
<dbReference type="GO" id="GO:0016410">
    <property type="term" value="F:N-acyltransferase activity"/>
    <property type="evidence" value="ECO:0007669"/>
    <property type="project" value="UniProtKB-UniRule"/>
</dbReference>
<dbReference type="UniPathway" id="UPA00666"/>
<keyword evidence="5 9" id="KW-0812">Transmembrane</keyword>
<evidence type="ECO:0000256" key="8">
    <source>
        <dbReference type="ARBA" id="ARBA00023315"/>
    </source>
</evidence>
<keyword evidence="4 9" id="KW-0808">Transferase</keyword>
<evidence type="ECO:0000256" key="6">
    <source>
        <dbReference type="ARBA" id="ARBA00022989"/>
    </source>
</evidence>
<keyword evidence="7 9" id="KW-0472">Membrane</keyword>
<dbReference type="PROSITE" id="PS50263">
    <property type="entry name" value="CN_HYDROLASE"/>
    <property type="match status" value="1"/>
</dbReference>
<dbReference type="Proteomes" id="UP000193623">
    <property type="component" value="Unassembled WGS sequence"/>
</dbReference>
<dbReference type="Pfam" id="PF20154">
    <property type="entry name" value="LNT_N"/>
    <property type="match status" value="1"/>
</dbReference>
<dbReference type="Pfam" id="PF00795">
    <property type="entry name" value="CN_hydrolase"/>
    <property type="match status" value="1"/>
</dbReference>
<dbReference type="CDD" id="cd07571">
    <property type="entry name" value="ALP_N-acyl_transferase"/>
    <property type="match status" value="1"/>
</dbReference>
<evidence type="ECO:0000256" key="5">
    <source>
        <dbReference type="ARBA" id="ARBA00022692"/>
    </source>
</evidence>
<dbReference type="InterPro" id="IPR003010">
    <property type="entry name" value="C-N_Hydrolase"/>
</dbReference>
<proteinExistence type="inferred from homology"/>
<dbReference type="PANTHER" id="PTHR38686:SF1">
    <property type="entry name" value="APOLIPOPROTEIN N-ACYLTRANSFERASE"/>
    <property type="match status" value="1"/>
</dbReference>
<name>A0A1Y5SPS0_9RHOB</name>
<keyword evidence="3 9" id="KW-1003">Cell membrane</keyword>
<evidence type="ECO:0000256" key="2">
    <source>
        <dbReference type="ARBA" id="ARBA00010065"/>
    </source>
</evidence>
<dbReference type="SUPFAM" id="SSF56317">
    <property type="entry name" value="Carbon-nitrogen hydrolase"/>
    <property type="match status" value="1"/>
</dbReference>
<dbReference type="EC" id="2.3.1.269" evidence="9"/>
<feature type="transmembrane region" description="Helical" evidence="9">
    <location>
        <begin position="167"/>
        <end position="190"/>
    </location>
</feature>